<gene>
    <name evidence="1" type="ORF">GWI33_006501</name>
</gene>
<accession>A0A834ILN1</accession>
<proteinExistence type="predicted"/>
<comment type="caution">
    <text evidence="1">The sequence shown here is derived from an EMBL/GenBank/DDBJ whole genome shotgun (WGS) entry which is preliminary data.</text>
</comment>
<name>A0A834ILN1_RHYFE</name>
<dbReference type="Proteomes" id="UP000625711">
    <property type="component" value="Unassembled WGS sequence"/>
</dbReference>
<evidence type="ECO:0000313" key="1">
    <source>
        <dbReference type="EMBL" id="KAF7279985.1"/>
    </source>
</evidence>
<protein>
    <submittedName>
        <fullName evidence="1">Uncharacterized protein</fullName>
    </submittedName>
</protein>
<dbReference type="EMBL" id="JAACXV010000327">
    <property type="protein sequence ID" value="KAF7279985.1"/>
    <property type="molecule type" value="Genomic_DNA"/>
</dbReference>
<evidence type="ECO:0000313" key="2">
    <source>
        <dbReference type="Proteomes" id="UP000625711"/>
    </source>
</evidence>
<dbReference type="AlphaFoldDB" id="A0A834ILN1"/>
<sequence length="96" mass="11210">MPDLASVDFFLLPCGSAFTDRVKCSQKRRNISRERKIAGVPSRGNYRYTFTFSSERERKVGIIRRRRVRKMGRDSIEESFGNERNAARFTGLSKWT</sequence>
<organism evidence="1 2">
    <name type="scientific">Rhynchophorus ferrugineus</name>
    <name type="common">Red palm weevil</name>
    <name type="synonym">Curculio ferrugineus</name>
    <dbReference type="NCBI Taxonomy" id="354439"/>
    <lineage>
        <taxon>Eukaryota</taxon>
        <taxon>Metazoa</taxon>
        <taxon>Ecdysozoa</taxon>
        <taxon>Arthropoda</taxon>
        <taxon>Hexapoda</taxon>
        <taxon>Insecta</taxon>
        <taxon>Pterygota</taxon>
        <taxon>Neoptera</taxon>
        <taxon>Endopterygota</taxon>
        <taxon>Coleoptera</taxon>
        <taxon>Polyphaga</taxon>
        <taxon>Cucujiformia</taxon>
        <taxon>Curculionidae</taxon>
        <taxon>Dryophthorinae</taxon>
        <taxon>Rhynchophorus</taxon>
    </lineage>
</organism>
<reference evidence="1" key="1">
    <citation type="submission" date="2020-08" db="EMBL/GenBank/DDBJ databases">
        <title>Genome sequencing and assembly of the red palm weevil Rhynchophorus ferrugineus.</title>
        <authorList>
            <person name="Dias G.B."/>
            <person name="Bergman C.M."/>
            <person name="Manee M."/>
        </authorList>
    </citation>
    <scope>NUCLEOTIDE SEQUENCE</scope>
    <source>
        <strain evidence="1">AA-2017</strain>
        <tissue evidence="1">Whole larva</tissue>
    </source>
</reference>
<keyword evidence="2" id="KW-1185">Reference proteome</keyword>